<accession>A0A0P9AJU3</accession>
<dbReference type="GO" id="GO:0006749">
    <property type="term" value="P:glutathione metabolic process"/>
    <property type="evidence" value="ECO:0007669"/>
    <property type="project" value="TreeGrafter"/>
</dbReference>
<reference evidence="3 4" key="1">
    <citation type="submission" date="2015-09" db="EMBL/GenBank/DDBJ databases">
        <title>Genome sequence of Oxobacter pfennigii DSM 3222.</title>
        <authorList>
            <person name="Poehlein A."/>
            <person name="Bengelsdorf F.R."/>
            <person name="Schiel-Bengelsdorf B."/>
            <person name="Duerre P."/>
            <person name="Daniel R."/>
        </authorList>
    </citation>
    <scope>NUCLEOTIDE SEQUENCE [LARGE SCALE GENOMIC DNA]</scope>
    <source>
        <strain evidence="3 4">DSM 3222</strain>
    </source>
</reference>
<dbReference type="EC" id="6.4.1.8" evidence="3"/>
<evidence type="ECO:0000259" key="1">
    <source>
        <dbReference type="Pfam" id="PF01968"/>
    </source>
</evidence>
<dbReference type="SUPFAM" id="SSF53067">
    <property type="entry name" value="Actin-like ATPase domain"/>
    <property type="match status" value="2"/>
</dbReference>
<dbReference type="OrthoDB" id="9768323at2"/>
<dbReference type="InterPro" id="IPR002821">
    <property type="entry name" value="Hydantoinase_A"/>
</dbReference>
<protein>
    <submittedName>
        <fullName evidence="3">Acetophenone carboxylase gamma subunit</fullName>
        <ecNumber evidence="3">6.4.1.8</ecNumber>
    </submittedName>
</protein>
<dbReference type="InterPro" id="IPR008040">
    <property type="entry name" value="Hydant_A_N"/>
</dbReference>
<evidence type="ECO:0000313" key="3">
    <source>
        <dbReference type="EMBL" id="KPU45665.1"/>
    </source>
</evidence>
<dbReference type="STRING" id="36849.OXPF_08980"/>
<dbReference type="Pfam" id="PF05378">
    <property type="entry name" value="Hydant_A_N"/>
    <property type="match status" value="1"/>
</dbReference>
<dbReference type="InterPro" id="IPR043129">
    <property type="entry name" value="ATPase_NBD"/>
</dbReference>
<dbReference type="PATRIC" id="fig|36849.3.peg.958"/>
<gene>
    <name evidence="3" type="primary">apc3_1</name>
    <name evidence="3" type="ORF">OXPF_08980</name>
</gene>
<dbReference type="GO" id="GO:0017168">
    <property type="term" value="F:5-oxoprolinase (ATP-hydrolyzing) activity"/>
    <property type="evidence" value="ECO:0007669"/>
    <property type="project" value="TreeGrafter"/>
</dbReference>
<proteinExistence type="predicted"/>
<sequence>MKIGIGIDTGGTYTDSVVYDFEEKNVLFSSKALTTKEDLSLGIGNALDGLPSDMLKKAELVSLSTTLATNACVEEKGGRGKLIFIGGYKDVVFQTGQAYGLPDPKEILFIDGEINLSGSLVKEPDWDAFVNDCSEWIKDADAVAIVQHLGVRNSESERKAKKILTELYDINTICGHELFSDYNYIKRGASALLNARLIPVIEDFLKAIKSSLEKRSIKAPVVIVRSDGSLMSEKFTTVRPVETLLCGPAASVMGGIELTGEKDCLIIDMGGTTTDIAIVKNGVPVKATEGVNVGKWRTFVKAVYIDTFGLGGDSLIEYGRNRFMDLKPARAVPLCIAADRWPQVTDKLNELINSGKVSAFPFNEFFFLVKDLPDESFYSETEITLCNVLKNGPLIFSEAAEAAGKKPHSLDTERLEKEGIIMRCGLTPTDIMHIKGDFLRFDREASLLGAKYAAAVMEVKVETLCDMVYTRVKEKLFFNIARMLLEDNYPKFKETGLSEDVKNIVLDSFKEARSGKSTSFLNIGFNIPATLIGVGAPIHIFLPDVAKAFGTKYIIPENAGVANALGAIVGNISVTAEIEVKPEYSSSGIKGYMIFGKHKNTFVVTIEEAARIAEEEAKKAAYDEATLRGASGDIAVSADLQNIISPEDGQPKLILGTKISATAIGRVIL</sequence>
<dbReference type="AlphaFoldDB" id="A0A0P9AJU3"/>
<dbReference type="EMBL" id="LKET01000021">
    <property type="protein sequence ID" value="KPU45665.1"/>
    <property type="molecule type" value="Genomic_DNA"/>
</dbReference>
<evidence type="ECO:0000259" key="2">
    <source>
        <dbReference type="Pfam" id="PF05378"/>
    </source>
</evidence>
<evidence type="ECO:0000313" key="4">
    <source>
        <dbReference type="Proteomes" id="UP000050326"/>
    </source>
</evidence>
<dbReference type="InterPro" id="IPR045079">
    <property type="entry name" value="Oxoprolinase-like"/>
</dbReference>
<dbReference type="GO" id="GO:0016874">
    <property type="term" value="F:ligase activity"/>
    <property type="evidence" value="ECO:0007669"/>
    <property type="project" value="UniProtKB-KW"/>
</dbReference>
<name>A0A0P9AJU3_9CLOT</name>
<feature type="domain" description="Hydantoinase A/oxoprolinase" evidence="1">
    <location>
        <begin position="187"/>
        <end position="331"/>
    </location>
</feature>
<feature type="domain" description="Hydantoinase/oxoprolinase N-terminal" evidence="2">
    <location>
        <begin position="5"/>
        <end position="166"/>
    </location>
</feature>
<dbReference type="PANTHER" id="PTHR11365">
    <property type="entry name" value="5-OXOPROLINASE RELATED"/>
    <property type="match status" value="1"/>
</dbReference>
<dbReference type="Pfam" id="PF01968">
    <property type="entry name" value="Hydantoinase_A"/>
    <property type="match status" value="1"/>
</dbReference>
<dbReference type="RefSeq" id="WP_054874001.1">
    <property type="nucleotide sequence ID" value="NZ_LKET01000021.1"/>
</dbReference>
<comment type="caution">
    <text evidence="3">The sequence shown here is derived from an EMBL/GenBank/DDBJ whole genome shotgun (WGS) entry which is preliminary data.</text>
</comment>
<keyword evidence="3" id="KW-0436">Ligase</keyword>
<dbReference type="PANTHER" id="PTHR11365:SF2">
    <property type="entry name" value="5-OXOPROLINASE"/>
    <property type="match status" value="1"/>
</dbReference>
<dbReference type="GO" id="GO:0005829">
    <property type="term" value="C:cytosol"/>
    <property type="evidence" value="ECO:0007669"/>
    <property type="project" value="TreeGrafter"/>
</dbReference>
<keyword evidence="4" id="KW-1185">Reference proteome</keyword>
<dbReference type="Proteomes" id="UP000050326">
    <property type="component" value="Unassembled WGS sequence"/>
</dbReference>
<organism evidence="3 4">
    <name type="scientific">Oxobacter pfennigii</name>
    <dbReference type="NCBI Taxonomy" id="36849"/>
    <lineage>
        <taxon>Bacteria</taxon>
        <taxon>Bacillati</taxon>
        <taxon>Bacillota</taxon>
        <taxon>Clostridia</taxon>
        <taxon>Eubacteriales</taxon>
        <taxon>Clostridiaceae</taxon>
        <taxon>Oxobacter</taxon>
    </lineage>
</organism>